<dbReference type="EMBL" id="CAXKWB010029012">
    <property type="protein sequence ID" value="CAL4134930.1"/>
    <property type="molecule type" value="Genomic_DNA"/>
</dbReference>
<evidence type="ECO:0000313" key="2">
    <source>
        <dbReference type="Proteomes" id="UP001497623"/>
    </source>
</evidence>
<dbReference type="AlphaFoldDB" id="A0AAV2RP22"/>
<reference evidence="1 2" key="1">
    <citation type="submission" date="2024-05" db="EMBL/GenBank/DDBJ databases">
        <authorList>
            <person name="Wallberg A."/>
        </authorList>
    </citation>
    <scope>NUCLEOTIDE SEQUENCE [LARGE SCALE GENOMIC DNA]</scope>
</reference>
<comment type="caution">
    <text evidence="1">The sequence shown here is derived from an EMBL/GenBank/DDBJ whole genome shotgun (WGS) entry which is preliminary data.</text>
</comment>
<gene>
    <name evidence="1" type="ORF">MNOR_LOCUS27497</name>
</gene>
<keyword evidence="2" id="KW-1185">Reference proteome</keyword>
<protein>
    <submittedName>
        <fullName evidence="1">Uncharacterized protein</fullName>
    </submittedName>
</protein>
<proteinExistence type="predicted"/>
<sequence>MMIQREISLDQIHYLTTSLRKEVVIHILNQVVIRKEILTLNSLETKMATHFCHSILPKTMTAIHHQNPSMETEGTGNELIQKYDTLPQSFLEIVKTLGLTIR</sequence>
<organism evidence="1 2">
    <name type="scientific">Meganyctiphanes norvegica</name>
    <name type="common">Northern krill</name>
    <name type="synonym">Thysanopoda norvegica</name>
    <dbReference type="NCBI Taxonomy" id="48144"/>
    <lineage>
        <taxon>Eukaryota</taxon>
        <taxon>Metazoa</taxon>
        <taxon>Ecdysozoa</taxon>
        <taxon>Arthropoda</taxon>
        <taxon>Crustacea</taxon>
        <taxon>Multicrustacea</taxon>
        <taxon>Malacostraca</taxon>
        <taxon>Eumalacostraca</taxon>
        <taxon>Eucarida</taxon>
        <taxon>Euphausiacea</taxon>
        <taxon>Euphausiidae</taxon>
        <taxon>Meganyctiphanes</taxon>
    </lineage>
</organism>
<name>A0AAV2RP22_MEGNR</name>
<dbReference type="Proteomes" id="UP001497623">
    <property type="component" value="Unassembled WGS sequence"/>
</dbReference>
<evidence type="ECO:0000313" key="1">
    <source>
        <dbReference type="EMBL" id="CAL4134930.1"/>
    </source>
</evidence>
<accession>A0AAV2RP22</accession>